<proteinExistence type="predicted"/>
<dbReference type="Proteomes" id="UP000283269">
    <property type="component" value="Unassembled WGS sequence"/>
</dbReference>
<dbReference type="InterPro" id="IPR011009">
    <property type="entry name" value="Kinase-like_dom_sf"/>
</dbReference>
<evidence type="ECO:0000313" key="1">
    <source>
        <dbReference type="EMBL" id="PPQ95143.1"/>
    </source>
</evidence>
<sequence>MDASEIYPDGFHPFRTDMNRDFTGPAAQKYTRTQRPPKYYWIDFGLSVGFDNSDKFPRAVTLRGGDKSVPEFQDILQVHKARDPFPTDIYYLGNIIRMYFTEGHSNVIDGRKYGLDFMKPLVDAMVQDDMSKRPTIDQCVIHLEEIIRSQSSCTLRAQVWHSTDNPIGFIYRFLPHWRRRIVYIITRKPAVPSWSRRSKSAPLASRVPR</sequence>
<dbReference type="EMBL" id="NHYD01000082">
    <property type="protein sequence ID" value="PPQ95143.1"/>
    <property type="molecule type" value="Genomic_DNA"/>
</dbReference>
<evidence type="ECO:0008006" key="3">
    <source>
        <dbReference type="Google" id="ProtNLM"/>
    </source>
</evidence>
<gene>
    <name evidence="1" type="ORF">CVT25_011028</name>
</gene>
<accession>A0A409XWM7</accession>
<reference evidence="1 2" key="1">
    <citation type="journal article" date="2018" name="Evol. Lett.">
        <title>Horizontal gene cluster transfer increased hallucinogenic mushroom diversity.</title>
        <authorList>
            <person name="Reynolds H.T."/>
            <person name="Vijayakumar V."/>
            <person name="Gluck-Thaler E."/>
            <person name="Korotkin H.B."/>
            <person name="Matheny P.B."/>
            <person name="Slot J.C."/>
        </authorList>
    </citation>
    <scope>NUCLEOTIDE SEQUENCE [LARGE SCALE GENOMIC DNA]</scope>
    <source>
        <strain evidence="1 2">2631</strain>
    </source>
</reference>
<organism evidence="1 2">
    <name type="scientific">Psilocybe cyanescens</name>
    <dbReference type="NCBI Taxonomy" id="93625"/>
    <lineage>
        <taxon>Eukaryota</taxon>
        <taxon>Fungi</taxon>
        <taxon>Dikarya</taxon>
        <taxon>Basidiomycota</taxon>
        <taxon>Agaricomycotina</taxon>
        <taxon>Agaricomycetes</taxon>
        <taxon>Agaricomycetidae</taxon>
        <taxon>Agaricales</taxon>
        <taxon>Agaricineae</taxon>
        <taxon>Strophariaceae</taxon>
        <taxon>Psilocybe</taxon>
    </lineage>
</organism>
<protein>
    <recommendedName>
        <fullName evidence="3">Protein kinase domain-containing protein</fullName>
    </recommendedName>
</protein>
<dbReference type="OrthoDB" id="5987198at2759"/>
<dbReference type="STRING" id="93625.A0A409XWM7"/>
<dbReference type="AlphaFoldDB" id="A0A409XWM7"/>
<comment type="caution">
    <text evidence="1">The sequence shown here is derived from an EMBL/GenBank/DDBJ whole genome shotgun (WGS) entry which is preliminary data.</text>
</comment>
<dbReference type="InParanoid" id="A0A409XWM7"/>
<name>A0A409XWM7_PSICY</name>
<keyword evidence="2" id="KW-1185">Reference proteome</keyword>
<dbReference type="SUPFAM" id="SSF56112">
    <property type="entry name" value="Protein kinase-like (PK-like)"/>
    <property type="match status" value="1"/>
</dbReference>
<evidence type="ECO:0000313" key="2">
    <source>
        <dbReference type="Proteomes" id="UP000283269"/>
    </source>
</evidence>